<accession>A0ABS6BC23</accession>
<organism evidence="3 4">
    <name type="scientific">Nocardia albiluteola</name>
    <dbReference type="NCBI Taxonomy" id="2842303"/>
    <lineage>
        <taxon>Bacteria</taxon>
        <taxon>Bacillati</taxon>
        <taxon>Actinomycetota</taxon>
        <taxon>Actinomycetes</taxon>
        <taxon>Mycobacteriales</taxon>
        <taxon>Nocardiaceae</taxon>
        <taxon>Nocardia</taxon>
    </lineage>
</organism>
<dbReference type="InterPro" id="IPR016162">
    <property type="entry name" value="Ald_DH_N"/>
</dbReference>
<evidence type="ECO:0000313" key="4">
    <source>
        <dbReference type="Proteomes" id="UP000733379"/>
    </source>
</evidence>
<dbReference type="RefSeq" id="WP_215923917.1">
    <property type="nucleotide sequence ID" value="NZ_JAHKNI010000026.1"/>
</dbReference>
<dbReference type="Pfam" id="PF00171">
    <property type="entry name" value="Aldedh"/>
    <property type="match status" value="1"/>
</dbReference>
<dbReference type="PROSITE" id="PS00070">
    <property type="entry name" value="ALDEHYDE_DEHYDR_CYS"/>
    <property type="match status" value="1"/>
</dbReference>
<evidence type="ECO:0000313" key="3">
    <source>
        <dbReference type="EMBL" id="MBU3067834.1"/>
    </source>
</evidence>
<dbReference type="Gene3D" id="3.40.605.10">
    <property type="entry name" value="Aldehyde Dehydrogenase, Chain A, domain 1"/>
    <property type="match status" value="1"/>
</dbReference>
<dbReference type="InterPro" id="IPR016160">
    <property type="entry name" value="Ald_DH_CS_CYS"/>
</dbReference>
<dbReference type="PANTHER" id="PTHR11699">
    <property type="entry name" value="ALDEHYDE DEHYDROGENASE-RELATED"/>
    <property type="match status" value="1"/>
</dbReference>
<name>A0ABS6BC23_9NOCA</name>
<dbReference type="InterPro" id="IPR015590">
    <property type="entry name" value="Aldehyde_DH_dom"/>
</dbReference>
<dbReference type="EMBL" id="JAHKNI010000026">
    <property type="protein sequence ID" value="MBU3067834.1"/>
    <property type="molecule type" value="Genomic_DNA"/>
</dbReference>
<feature type="domain" description="Aldehyde dehydrogenase" evidence="2">
    <location>
        <begin position="23"/>
        <end position="485"/>
    </location>
</feature>
<gene>
    <name evidence="3" type="ORF">KO481_40765</name>
</gene>
<comment type="caution">
    <text evidence="3">The sequence shown here is derived from an EMBL/GenBank/DDBJ whole genome shotgun (WGS) entry which is preliminary data.</text>
</comment>
<reference evidence="3 4" key="1">
    <citation type="submission" date="2021-06" db="EMBL/GenBank/DDBJ databases">
        <title>Actinomycetes sequencing.</title>
        <authorList>
            <person name="Shan Q."/>
        </authorList>
    </citation>
    <scope>NUCLEOTIDE SEQUENCE [LARGE SCALE GENOMIC DNA]</scope>
    <source>
        <strain evidence="3 4">NEAU-G5</strain>
    </source>
</reference>
<evidence type="ECO:0000256" key="1">
    <source>
        <dbReference type="ARBA" id="ARBA00023002"/>
    </source>
</evidence>
<proteinExistence type="predicted"/>
<dbReference type="Proteomes" id="UP000733379">
    <property type="component" value="Unassembled WGS sequence"/>
</dbReference>
<dbReference type="InterPro" id="IPR016163">
    <property type="entry name" value="Ald_DH_C"/>
</dbReference>
<evidence type="ECO:0000259" key="2">
    <source>
        <dbReference type="Pfam" id="PF00171"/>
    </source>
</evidence>
<protein>
    <submittedName>
        <fullName evidence="3">Aldehyde dehydrogenase family protein</fullName>
    </submittedName>
</protein>
<dbReference type="InterPro" id="IPR016161">
    <property type="entry name" value="Ald_DH/histidinol_DH"/>
</dbReference>
<sequence>MTTEFSRELDPALLFIDGEFRSGASGDIVDDIDPSTEDVICTVAQATSEDVDTAVSAARRAFESGPWPALSPKERGKLLIRIAAAIDERGDELALRETLDVGKPFATTARDDVANAADLLRYYAGLVEQLDGSARPVGGDSLAYTRREPLGVVGAITPFNFPLKLTMNKVAPALAAGNTIVQKPASTTPLSAIKLAEIMHDAGLPRGVYNVVPGPGRTVGDAIISHPDIDKIAFTGSTAVGKHLIAAGAETLKRVTVELGGKGAQIIFDDADPERAIESAFRGAFFNTGQFCMAGSRLLVQRSIYDEIVDGLVTRVESAVIGDPFDHATELGPLAHKAQLDKVVEYVGIGKAEGAVLRTGGEAGYRGWNGRGYFHQPTVFADATPQMRISQEEIFGPVLTVIPFDTEDEAIAIANGTSYGLSAGLHSRDLHRAHRVAARLQAGIVWVDTWGVLQSNTPFGGYKASGYGRELGPEALEEYLQYKTVYLGLD</sequence>
<dbReference type="SUPFAM" id="SSF53720">
    <property type="entry name" value="ALDH-like"/>
    <property type="match status" value="1"/>
</dbReference>
<keyword evidence="4" id="KW-1185">Reference proteome</keyword>
<keyword evidence="1" id="KW-0560">Oxidoreductase</keyword>
<dbReference type="Gene3D" id="3.40.309.10">
    <property type="entry name" value="Aldehyde Dehydrogenase, Chain A, domain 2"/>
    <property type="match status" value="1"/>
</dbReference>